<proteinExistence type="predicted"/>
<protein>
    <submittedName>
        <fullName evidence="1">Uncharacterized protein</fullName>
    </submittedName>
</protein>
<sequence>MQRAARVWLTCLLLVGFAGKAEAFGKLGRAVQSVGGAIGNGLQSIVEGTGAVLNGGLDAVKDGAAAVADVVTDIAGAVGNAPGNVVKTVTKAAEDLFRETGVAWENVTEAVGRAGTDSWRESRVAITNAGVALEKSFQDTGKAAEKAGQDTWGELGRVPGHVEDTLKALYNFNVGFVEGVAQNLSEAEVRIRSGKFVDAVWHLSFTVLTSSEEAAAEAALDSTYLRTIGTLAASTYGGPQGAAAYAAWLTYRQSGDLSLAVRTGVISGVSSAAFAAADSIPRDSAYDKLKRTIVTAAIGGAGVAAAGGDEEAILNGMLMSGAMVVVKDAYADYMSRGDAGPINLDPTDSDNVPAYCFRGEVPSLPGTACTPLPAKYQEKLPDGSYKIKVIDPRDLDPKVPQVGLKDVVLTKDATGLDPALNVAKVQFSEQGFVMEALSKVPGVQAGALLHDTWHMSWAPQIVLQTTFIPAFAISYYGTVAPIQENIRETALERAIRTREVFTEKDMRIPLEPTVRTQETQAAILGLAPEQGQSSSASAQAPTSSEGALVGQLPQGYAARRKQHNYSTGLGFYGQLAAWGAIFAATSSPPGKKRIKRRRRLTVK</sequence>
<evidence type="ECO:0000313" key="2">
    <source>
        <dbReference type="Proteomes" id="UP000552709"/>
    </source>
</evidence>
<dbReference type="EMBL" id="JACHFL010000029">
    <property type="protein sequence ID" value="MBB5366160.1"/>
    <property type="molecule type" value="Genomic_DNA"/>
</dbReference>
<dbReference type="Proteomes" id="UP000552709">
    <property type="component" value="Unassembled WGS sequence"/>
</dbReference>
<comment type="caution">
    <text evidence="1">The sequence shown here is derived from an EMBL/GenBank/DDBJ whole genome shotgun (WGS) entry which is preliminary data.</text>
</comment>
<reference evidence="1 2" key="1">
    <citation type="submission" date="2020-08" db="EMBL/GenBank/DDBJ databases">
        <title>Genomic Encyclopedia of Type Strains, Phase IV (KMG-IV): sequencing the most valuable type-strain genomes for metagenomic binning, comparative biology and taxonomic classification.</title>
        <authorList>
            <person name="Goeker M."/>
        </authorList>
    </citation>
    <scope>NUCLEOTIDE SEQUENCE [LARGE SCALE GENOMIC DNA]</scope>
    <source>
        <strain evidence="1 2">DSM 27939</strain>
    </source>
</reference>
<keyword evidence="2" id="KW-1185">Reference proteome</keyword>
<evidence type="ECO:0000313" key="1">
    <source>
        <dbReference type="EMBL" id="MBB5366160.1"/>
    </source>
</evidence>
<name>A0A7W8K023_9DEIO</name>
<dbReference type="RefSeq" id="WP_184138028.1">
    <property type="nucleotide sequence ID" value="NZ_JACHFL010000029.1"/>
</dbReference>
<organism evidence="1 2">
    <name type="scientific">Deinococcus humi</name>
    <dbReference type="NCBI Taxonomy" id="662880"/>
    <lineage>
        <taxon>Bacteria</taxon>
        <taxon>Thermotogati</taxon>
        <taxon>Deinococcota</taxon>
        <taxon>Deinococci</taxon>
        <taxon>Deinococcales</taxon>
        <taxon>Deinococcaceae</taxon>
        <taxon>Deinococcus</taxon>
    </lineage>
</organism>
<accession>A0A7W8K023</accession>
<gene>
    <name evidence="1" type="ORF">HNQ08_005289</name>
</gene>
<dbReference type="AlphaFoldDB" id="A0A7W8K023"/>